<dbReference type="AlphaFoldDB" id="A0A7K1S655"/>
<dbReference type="SUPFAM" id="SSF50969">
    <property type="entry name" value="YVTN repeat-like/Quinoprotein amine dehydrogenase"/>
    <property type="match status" value="1"/>
</dbReference>
<sequence length="1007" mass="115499">MAGAIIRTCFWLACLLICLAGPLSGQQRPVHVEFGHIREQDGILLQSITCFQQDRDGFLWVGTNNGLNRYDGTHIVRFRHQQNNPNSLLNNQIYALCEDKQGNIWAAFENGVSCFDKATGQFRHITTVQNQLLGICKNIRCDRAGNVWFTSRHRGLFCYETKSGTVQYFPCYPADRTGGVHTLPNGLVEDPFQPGFWMAEIHGIRYFDTVRRQFTTCRKNPEKLSIFTPNDVSALAIDGNHLLIADHTDQCIVLYDLQHQRILKRIKPTNPKDREDFYVASIFVDRRHNLWVSTWDTRSFYIDAQTDQFTSLSHAKSEPTALGADIIWGAWQHPDSSVWLATVNGIAYTNPERALYDIYDLAALFPALPDERGLISFVEDADGSWWLGSSIRGLLHYVPATNQLDVYRLPNRTAKYPWGMPVTGLSRRGNELFIGSDHAVYRFDSQTHQFREISLPPEARSIYLRSFRLQGDRYWVFGDGKRAFAYDIPSARWQVYPIQSISQDPRFLVRQSLLDRHGQLWLDIYPEGFARFDSQQHGFVVTDTRQADYETTICSLAEDPNGAFLMATTMHGLVQYDPVSRRDSVRAENESMTLSQSTAALPDRFGNIWVADFNVFSVITQAKKQVLNFTLPINVNTARYESYLFPMRNGHILSAQKGHLVEFKPENLGLSPLRQTVLLNRLLLPDTTRILYGDTLPVHLNVEENSFSIEFSVLSATTKHRYLYKLEGYDEDWNEANGQTRASYTRIGGGDYTFRVKAVVGETETGETHLPIHIDTPVYNTGWFRAALLTLVLGLMYWFYRHRVRQTARLHHFQIQTTRLERDKAQIQYQNLINHLNPHFLFNSLTSLNSLIITKPKEASVFLRKLSVIYRYILQNKNKELVSLQDELSFAQNYIDLQTTRFGKALQITVSIDSVYLTTQIVPVTIQNLLENTIKHNILDDENPLYIRIYTEEDTLFVVNTLQKKDFVETSNKQGLASLKSLYGYLSKRPVLVTETATHFLVGVPLL</sequence>
<dbReference type="InterPro" id="IPR011110">
    <property type="entry name" value="Reg_prop"/>
</dbReference>
<evidence type="ECO:0000256" key="1">
    <source>
        <dbReference type="SAM" id="Phobius"/>
    </source>
</evidence>
<dbReference type="InterPro" id="IPR011123">
    <property type="entry name" value="Y_Y_Y"/>
</dbReference>
<dbReference type="Pfam" id="PF06580">
    <property type="entry name" value="His_kinase"/>
    <property type="match status" value="1"/>
</dbReference>
<evidence type="ECO:0000313" key="4">
    <source>
        <dbReference type="EMBL" id="MVM29136.1"/>
    </source>
</evidence>
<evidence type="ECO:0000259" key="3">
    <source>
        <dbReference type="Pfam" id="PF07495"/>
    </source>
</evidence>
<dbReference type="Pfam" id="PF07495">
    <property type="entry name" value="Y_Y_Y"/>
    <property type="match status" value="1"/>
</dbReference>
<feature type="transmembrane region" description="Helical" evidence="1">
    <location>
        <begin position="782"/>
        <end position="800"/>
    </location>
</feature>
<reference evidence="4 5" key="1">
    <citation type="submission" date="2019-12" db="EMBL/GenBank/DDBJ databases">
        <title>Spirosoma sp. HMF4905 genome sequencing and assembly.</title>
        <authorList>
            <person name="Kang H."/>
            <person name="Cha I."/>
            <person name="Kim H."/>
            <person name="Joh K."/>
        </authorList>
    </citation>
    <scope>NUCLEOTIDE SEQUENCE [LARGE SCALE GENOMIC DNA]</scope>
    <source>
        <strain evidence="4 5">HMF4905</strain>
    </source>
</reference>
<dbReference type="EMBL" id="WPIN01000001">
    <property type="protein sequence ID" value="MVM29136.1"/>
    <property type="molecule type" value="Genomic_DNA"/>
</dbReference>
<organism evidence="4 5">
    <name type="scientific">Spirosoma arboris</name>
    <dbReference type="NCBI Taxonomy" id="2682092"/>
    <lineage>
        <taxon>Bacteria</taxon>
        <taxon>Pseudomonadati</taxon>
        <taxon>Bacteroidota</taxon>
        <taxon>Cytophagia</taxon>
        <taxon>Cytophagales</taxon>
        <taxon>Cytophagaceae</taxon>
        <taxon>Spirosoma</taxon>
    </lineage>
</organism>
<accession>A0A7K1S655</accession>
<dbReference type="RefSeq" id="WP_157583210.1">
    <property type="nucleotide sequence ID" value="NZ_WPIN01000001.1"/>
</dbReference>
<dbReference type="PANTHER" id="PTHR34220">
    <property type="entry name" value="SENSOR HISTIDINE KINASE YPDA"/>
    <property type="match status" value="1"/>
</dbReference>
<dbReference type="InterPro" id="IPR010559">
    <property type="entry name" value="Sig_transdc_His_kin_internal"/>
</dbReference>
<dbReference type="InterPro" id="IPR015943">
    <property type="entry name" value="WD40/YVTN_repeat-like_dom_sf"/>
</dbReference>
<evidence type="ECO:0000313" key="5">
    <source>
        <dbReference type="Proteomes" id="UP000436006"/>
    </source>
</evidence>
<dbReference type="SUPFAM" id="SSF63829">
    <property type="entry name" value="Calcium-dependent phosphotriesterase"/>
    <property type="match status" value="1"/>
</dbReference>
<dbReference type="SUPFAM" id="SSF101898">
    <property type="entry name" value="NHL repeat"/>
    <property type="match status" value="1"/>
</dbReference>
<dbReference type="Gene3D" id="2.60.40.10">
    <property type="entry name" value="Immunoglobulins"/>
    <property type="match status" value="1"/>
</dbReference>
<keyword evidence="1" id="KW-0812">Transmembrane</keyword>
<dbReference type="Pfam" id="PF07494">
    <property type="entry name" value="Reg_prop"/>
    <property type="match status" value="2"/>
</dbReference>
<proteinExistence type="predicted"/>
<feature type="domain" description="Signal transduction histidine kinase internal region" evidence="2">
    <location>
        <begin position="828"/>
        <end position="905"/>
    </location>
</feature>
<evidence type="ECO:0000259" key="2">
    <source>
        <dbReference type="Pfam" id="PF06580"/>
    </source>
</evidence>
<keyword evidence="1" id="KW-1133">Transmembrane helix</keyword>
<feature type="domain" description="Two component regulator three Y" evidence="3">
    <location>
        <begin position="720"/>
        <end position="759"/>
    </location>
</feature>
<protein>
    <recommendedName>
        <fullName evidence="6">Histidine kinase</fullName>
    </recommendedName>
</protein>
<evidence type="ECO:0008006" key="6">
    <source>
        <dbReference type="Google" id="ProtNLM"/>
    </source>
</evidence>
<dbReference type="GO" id="GO:0016020">
    <property type="term" value="C:membrane"/>
    <property type="evidence" value="ECO:0007669"/>
    <property type="project" value="InterPro"/>
</dbReference>
<comment type="caution">
    <text evidence="4">The sequence shown here is derived from an EMBL/GenBank/DDBJ whole genome shotgun (WGS) entry which is preliminary data.</text>
</comment>
<gene>
    <name evidence="4" type="ORF">GO755_03760</name>
</gene>
<dbReference type="InterPro" id="IPR013783">
    <property type="entry name" value="Ig-like_fold"/>
</dbReference>
<dbReference type="GO" id="GO:0000155">
    <property type="term" value="F:phosphorelay sensor kinase activity"/>
    <property type="evidence" value="ECO:0007669"/>
    <property type="project" value="InterPro"/>
</dbReference>
<dbReference type="Gene3D" id="2.130.10.10">
    <property type="entry name" value="YVTN repeat-like/Quinoprotein amine dehydrogenase"/>
    <property type="match status" value="2"/>
</dbReference>
<keyword evidence="5" id="KW-1185">Reference proteome</keyword>
<keyword evidence="1" id="KW-0472">Membrane</keyword>
<dbReference type="Proteomes" id="UP000436006">
    <property type="component" value="Unassembled WGS sequence"/>
</dbReference>
<dbReference type="InterPro" id="IPR050640">
    <property type="entry name" value="Bact_2-comp_sensor_kinase"/>
</dbReference>
<dbReference type="PANTHER" id="PTHR34220:SF7">
    <property type="entry name" value="SENSOR HISTIDINE KINASE YPDA"/>
    <property type="match status" value="1"/>
</dbReference>
<dbReference type="InterPro" id="IPR011044">
    <property type="entry name" value="Quino_amine_DH_bsu"/>
</dbReference>
<name>A0A7K1S655_9BACT</name>